<reference evidence="1" key="1">
    <citation type="submission" date="2020-05" db="EMBL/GenBank/DDBJ databases">
        <title>Mycena genomes resolve the evolution of fungal bioluminescence.</title>
        <authorList>
            <person name="Tsai I.J."/>
        </authorList>
    </citation>
    <scope>NUCLEOTIDE SEQUENCE</scope>
    <source>
        <strain evidence="1">160909Yilan</strain>
    </source>
</reference>
<proteinExistence type="predicted"/>
<comment type="caution">
    <text evidence="1">The sequence shown here is derived from an EMBL/GenBank/DDBJ whole genome shotgun (WGS) entry which is preliminary data.</text>
</comment>
<evidence type="ECO:0000313" key="2">
    <source>
        <dbReference type="Proteomes" id="UP000623467"/>
    </source>
</evidence>
<keyword evidence="2" id="KW-1185">Reference proteome</keyword>
<organism evidence="1 2">
    <name type="scientific">Mycena sanguinolenta</name>
    <dbReference type="NCBI Taxonomy" id="230812"/>
    <lineage>
        <taxon>Eukaryota</taxon>
        <taxon>Fungi</taxon>
        <taxon>Dikarya</taxon>
        <taxon>Basidiomycota</taxon>
        <taxon>Agaricomycotina</taxon>
        <taxon>Agaricomycetes</taxon>
        <taxon>Agaricomycetidae</taxon>
        <taxon>Agaricales</taxon>
        <taxon>Marasmiineae</taxon>
        <taxon>Mycenaceae</taxon>
        <taxon>Mycena</taxon>
    </lineage>
</organism>
<dbReference type="AlphaFoldDB" id="A0A8H6XVR3"/>
<accession>A0A8H6XVR3</accession>
<dbReference type="Proteomes" id="UP000623467">
    <property type="component" value="Unassembled WGS sequence"/>
</dbReference>
<dbReference type="EMBL" id="JACAZH010000017">
    <property type="protein sequence ID" value="KAF7348047.1"/>
    <property type="molecule type" value="Genomic_DNA"/>
</dbReference>
<protein>
    <submittedName>
        <fullName evidence="1">Uncharacterized protein</fullName>
    </submittedName>
</protein>
<sequence>MLSAFGSIGCNTEVAAGSACIAVELSCGTRKETLRAAGPFARKIPTFFVDADGLGTLKALACRGCDDADLCWLGASALVFMSICENLPWTQARERREIGRERRIERRKEGLVGAEEPSPVNYLASLSLSRVLKGVSRPHLASSTPSGPDAPCSFLRLKLTVIFVWIRVHDELERQFDGCYSVLGYTTSLIWASARGTQERQRRPDSGKLRRPHDACTSRPLHFHSTFGLTTTITTIPRSLRRCPDAGSSLSSLLRPSSRSCFAC</sequence>
<gene>
    <name evidence="1" type="ORF">MSAN_01757100</name>
</gene>
<name>A0A8H6XVR3_9AGAR</name>
<evidence type="ECO:0000313" key="1">
    <source>
        <dbReference type="EMBL" id="KAF7348047.1"/>
    </source>
</evidence>